<keyword evidence="2" id="KW-1185">Reference proteome</keyword>
<comment type="caution">
    <text evidence="1">The sequence shown here is derived from an EMBL/GenBank/DDBJ whole genome shotgun (WGS) entry which is preliminary data.</text>
</comment>
<accession>A0A9P0PCB5</accession>
<proteinExistence type="predicted"/>
<protein>
    <submittedName>
        <fullName evidence="1">Uncharacterized protein</fullName>
    </submittedName>
</protein>
<dbReference type="Proteomes" id="UP001152888">
    <property type="component" value="Unassembled WGS sequence"/>
</dbReference>
<dbReference type="EMBL" id="CAKOFQ010006850">
    <property type="protein sequence ID" value="CAH1976677.1"/>
    <property type="molecule type" value="Genomic_DNA"/>
</dbReference>
<reference evidence="1" key="1">
    <citation type="submission" date="2022-03" db="EMBL/GenBank/DDBJ databases">
        <authorList>
            <person name="Sayadi A."/>
        </authorList>
    </citation>
    <scope>NUCLEOTIDE SEQUENCE</scope>
</reference>
<evidence type="ECO:0000313" key="2">
    <source>
        <dbReference type="Proteomes" id="UP001152888"/>
    </source>
</evidence>
<dbReference type="AlphaFoldDB" id="A0A9P0PCB5"/>
<sequence length="67" mass="7859">MSLIFCHLNIRSLTAKYAYFKDAFLNKYDIKTLSETWLNNNIPDDIISFEGYIHCIELIVTIEDVEV</sequence>
<gene>
    <name evidence="1" type="ORF">ACAOBT_LOCUS12268</name>
</gene>
<name>A0A9P0PCB5_ACAOB</name>
<evidence type="ECO:0000313" key="1">
    <source>
        <dbReference type="EMBL" id="CAH1976677.1"/>
    </source>
</evidence>
<organism evidence="1 2">
    <name type="scientific">Acanthoscelides obtectus</name>
    <name type="common">Bean weevil</name>
    <name type="synonym">Bruchus obtectus</name>
    <dbReference type="NCBI Taxonomy" id="200917"/>
    <lineage>
        <taxon>Eukaryota</taxon>
        <taxon>Metazoa</taxon>
        <taxon>Ecdysozoa</taxon>
        <taxon>Arthropoda</taxon>
        <taxon>Hexapoda</taxon>
        <taxon>Insecta</taxon>
        <taxon>Pterygota</taxon>
        <taxon>Neoptera</taxon>
        <taxon>Endopterygota</taxon>
        <taxon>Coleoptera</taxon>
        <taxon>Polyphaga</taxon>
        <taxon>Cucujiformia</taxon>
        <taxon>Chrysomeloidea</taxon>
        <taxon>Chrysomelidae</taxon>
        <taxon>Bruchinae</taxon>
        <taxon>Bruchini</taxon>
        <taxon>Acanthoscelides</taxon>
    </lineage>
</organism>
<dbReference type="OrthoDB" id="6762350at2759"/>